<dbReference type="PANTHER" id="PTHR37315">
    <property type="entry name" value="UPF0311 PROTEIN BLR7842"/>
    <property type="match status" value="1"/>
</dbReference>
<gene>
    <name evidence="2" type="ORF">yc1106_00309</name>
</gene>
<protein>
    <submittedName>
        <fullName evidence="2">Uncharacterized protein</fullName>
    </submittedName>
</protein>
<dbReference type="EMBL" id="CP089274">
    <property type="protein sequence ID" value="USP73035.1"/>
    <property type="molecule type" value="Genomic_DNA"/>
</dbReference>
<reference evidence="2" key="1">
    <citation type="submission" date="2021-12" db="EMBL/GenBank/DDBJ databases">
        <title>Curvularia clavata genome.</title>
        <authorList>
            <person name="Cao Y."/>
        </authorList>
    </citation>
    <scope>NUCLEOTIDE SEQUENCE</scope>
    <source>
        <strain evidence="2">Yc1106</strain>
    </source>
</reference>
<evidence type="ECO:0000313" key="3">
    <source>
        <dbReference type="Proteomes" id="UP001056012"/>
    </source>
</evidence>
<proteinExistence type="predicted"/>
<organism evidence="2 3">
    <name type="scientific">Curvularia clavata</name>
    <dbReference type="NCBI Taxonomy" id="95742"/>
    <lineage>
        <taxon>Eukaryota</taxon>
        <taxon>Fungi</taxon>
        <taxon>Dikarya</taxon>
        <taxon>Ascomycota</taxon>
        <taxon>Pezizomycotina</taxon>
        <taxon>Dothideomycetes</taxon>
        <taxon>Pleosporomycetidae</taxon>
        <taxon>Pleosporales</taxon>
        <taxon>Pleosporineae</taxon>
        <taxon>Pleosporaceae</taxon>
        <taxon>Curvularia</taxon>
    </lineage>
</organism>
<accession>A0A9Q8Z048</accession>
<feature type="chain" id="PRO_5040430229" evidence="1">
    <location>
        <begin position="21"/>
        <end position="174"/>
    </location>
</feature>
<sequence length="174" mass="19121">MRLFYTLTTAIATLTQLAMAEDEPLPPKLTLLYRMSADLADGIPIDNIPGGKSRTIIPIIGGTFKGPRLSGKILNIGADWLLTDSGGKTRPDTRYVLQTDDGEIIYIQTEGLPPKTNAPNVPNMLRGKFETNRNGTVGWLNDVAAIATLRVKDPKTVLIDMWQAEPAEWSMEKL</sequence>
<dbReference type="InterPro" id="IPR020915">
    <property type="entry name" value="UPF0311"/>
</dbReference>
<keyword evidence="1" id="KW-0732">Signal</keyword>
<dbReference type="VEuPathDB" id="FungiDB:yc1106_00309"/>
<name>A0A9Q8Z048_CURCL</name>
<dbReference type="Proteomes" id="UP001056012">
    <property type="component" value="Chromosome 1"/>
</dbReference>
<evidence type="ECO:0000256" key="1">
    <source>
        <dbReference type="SAM" id="SignalP"/>
    </source>
</evidence>
<dbReference type="Gene3D" id="2.40.160.20">
    <property type="match status" value="1"/>
</dbReference>
<dbReference type="AlphaFoldDB" id="A0A9Q8Z048"/>
<dbReference type="Pfam" id="PF11578">
    <property type="entry name" value="DUF3237"/>
    <property type="match status" value="1"/>
</dbReference>
<feature type="signal peptide" evidence="1">
    <location>
        <begin position="1"/>
        <end position="20"/>
    </location>
</feature>
<dbReference type="PANTHER" id="PTHR37315:SF1">
    <property type="entry name" value="UPF0311 PROTEIN BLR7842"/>
    <property type="match status" value="1"/>
</dbReference>
<dbReference type="OrthoDB" id="2544694at2759"/>
<keyword evidence="3" id="KW-1185">Reference proteome</keyword>
<evidence type="ECO:0000313" key="2">
    <source>
        <dbReference type="EMBL" id="USP73035.1"/>
    </source>
</evidence>